<feature type="compositionally biased region" description="Acidic residues" evidence="9">
    <location>
        <begin position="43"/>
        <end position="57"/>
    </location>
</feature>
<feature type="region of interest" description="Disordered" evidence="9">
    <location>
        <begin position="1"/>
        <end position="106"/>
    </location>
</feature>
<dbReference type="Pfam" id="PF01261">
    <property type="entry name" value="AP_endonuc_2"/>
    <property type="match status" value="1"/>
</dbReference>
<dbReference type="PROSITE" id="PS00730">
    <property type="entry name" value="AP_NUCLEASE_F2_2"/>
    <property type="match status" value="1"/>
</dbReference>
<feature type="region of interest" description="Disordered" evidence="9">
    <location>
        <begin position="428"/>
        <end position="474"/>
    </location>
</feature>
<reference evidence="12" key="1">
    <citation type="submission" date="2019-06" db="EMBL/GenBank/DDBJ databases">
        <title>Draft genome sequence of the griseofulvin-producing fungus Xylaria cubensis strain G536.</title>
        <authorList>
            <person name="Mead M.E."/>
            <person name="Raja H.A."/>
            <person name="Steenwyk J.L."/>
            <person name="Knowles S.L."/>
            <person name="Oberlies N.H."/>
            <person name="Rokas A."/>
        </authorList>
    </citation>
    <scope>NUCLEOTIDE SEQUENCE [LARGE SCALE GENOMIC DNA]</scope>
    <source>
        <strain evidence="12">G536</strain>
    </source>
</reference>
<feature type="compositionally biased region" description="Basic residues" evidence="9">
    <location>
        <begin position="88"/>
        <end position="99"/>
    </location>
</feature>
<evidence type="ECO:0000259" key="10">
    <source>
        <dbReference type="Pfam" id="PF01261"/>
    </source>
</evidence>
<dbReference type="SUPFAM" id="SSF51658">
    <property type="entry name" value="Xylose isomerase-like"/>
    <property type="match status" value="1"/>
</dbReference>
<evidence type="ECO:0000256" key="7">
    <source>
        <dbReference type="ARBA" id="ARBA00022833"/>
    </source>
</evidence>
<evidence type="ECO:0000313" key="12">
    <source>
        <dbReference type="Proteomes" id="UP000319160"/>
    </source>
</evidence>
<dbReference type="AlphaFoldDB" id="A0A553ICH7"/>
<dbReference type="InterPro" id="IPR001719">
    <property type="entry name" value="AP_endonuc_2"/>
</dbReference>
<feature type="compositionally biased region" description="Low complexity" evidence="9">
    <location>
        <begin position="8"/>
        <end position="22"/>
    </location>
</feature>
<evidence type="ECO:0000313" key="11">
    <source>
        <dbReference type="EMBL" id="TRX97901.1"/>
    </source>
</evidence>
<evidence type="ECO:0000256" key="8">
    <source>
        <dbReference type="ARBA" id="ARBA00023204"/>
    </source>
</evidence>
<dbReference type="GO" id="GO:0005634">
    <property type="term" value="C:nucleus"/>
    <property type="evidence" value="ECO:0007669"/>
    <property type="project" value="TreeGrafter"/>
</dbReference>
<dbReference type="GO" id="GO:0003906">
    <property type="term" value="F:DNA-(apurinic or apyrimidinic site) endonuclease activity"/>
    <property type="evidence" value="ECO:0007669"/>
    <property type="project" value="TreeGrafter"/>
</dbReference>
<protein>
    <recommendedName>
        <fullName evidence="3">Apurinic-apyrimidinic endonuclease 1</fullName>
    </recommendedName>
</protein>
<gene>
    <name evidence="11" type="ORF">FHL15_001111</name>
</gene>
<dbReference type="SMART" id="SM00518">
    <property type="entry name" value="AP2Ec"/>
    <property type="match status" value="1"/>
</dbReference>
<dbReference type="CDD" id="cd00019">
    <property type="entry name" value="AP2Ec"/>
    <property type="match status" value="1"/>
</dbReference>
<dbReference type="Gene3D" id="3.20.20.150">
    <property type="entry name" value="Divalent-metal-dependent TIM barrel enzymes"/>
    <property type="match status" value="1"/>
</dbReference>
<dbReference type="GO" id="GO:0008081">
    <property type="term" value="F:phosphoric diester hydrolase activity"/>
    <property type="evidence" value="ECO:0007669"/>
    <property type="project" value="TreeGrafter"/>
</dbReference>
<dbReference type="EMBL" id="VFLP01000004">
    <property type="protein sequence ID" value="TRX97901.1"/>
    <property type="molecule type" value="Genomic_DNA"/>
</dbReference>
<evidence type="ECO:0000256" key="6">
    <source>
        <dbReference type="ARBA" id="ARBA00022801"/>
    </source>
</evidence>
<comment type="similarity">
    <text evidence="2">Belongs to the AP endonuclease 2 family.</text>
</comment>
<dbReference type="OrthoDB" id="7663182at2759"/>
<dbReference type="PANTHER" id="PTHR21445">
    <property type="entry name" value="ENDONUCLEASE IV ENDODEOXYRIBONUCLEASE IV"/>
    <property type="match status" value="1"/>
</dbReference>
<dbReference type="InterPro" id="IPR013022">
    <property type="entry name" value="Xyl_isomerase-like_TIM-brl"/>
</dbReference>
<organism evidence="11 12">
    <name type="scientific">Xylaria flabelliformis</name>
    <dbReference type="NCBI Taxonomy" id="2512241"/>
    <lineage>
        <taxon>Eukaryota</taxon>
        <taxon>Fungi</taxon>
        <taxon>Dikarya</taxon>
        <taxon>Ascomycota</taxon>
        <taxon>Pezizomycotina</taxon>
        <taxon>Sordariomycetes</taxon>
        <taxon>Xylariomycetidae</taxon>
        <taxon>Xylariales</taxon>
        <taxon>Xylariaceae</taxon>
        <taxon>Xylaria</taxon>
    </lineage>
</organism>
<name>A0A553ICH7_9PEZI</name>
<dbReference type="PROSITE" id="PS51432">
    <property type="entry name" value="AP_NUCLEASE_F2_4"/>
    <property type="match status" value="1"/>
</dbReference>
<keyword evidence="4" id="KW-0479">Metal-binding</keyword>
<dbReference type="GO" id="GO:0008270">
    <property type="term" value="F:zinc ion binding"/>
    <property type="evidence" value="ECO:0007669"/>
    <property type="project" value="InterPro"/>
</dbReference>
<comment type="cofactor">
    <cofactor evidence="1">
        <name>Zn(2+)</name>
        <dbReference type="ChEBI" id="CHEBI:29105"/>
    </cofactor>
</comment>
<keyword evidence="7" id="KW-0862">Zinc</keyword>
<accession>A0A553ICH7</accession>
<feature type="compositionally biased region" description="Basic residues" evidence="9">
    <location>
        <begin position="452"/>
        <end position="464"/>
    </location>
</feature>
<dbReference type="PROSITE" id="PS00731">
    <property type="entry name" value="AP_NUCLEASE_F2_3"/>
    <property type="match status" value="1"/>
</dbReference>
<dbReference type="HAMAP" id="MF_00152">
    <property type="entry name" value="Nfo"/>
    <property type="match status" value="1"/>
</dbReference>
<feature type="compositionally biased region" description="Basic and acidic residues" evidence="9">
    <location>
        <begin position="433"/>
        <end position="451"/>
    </location>
</feature>
<dbReference type="FunFam" id="3.20.20.150:FF:000001">
    <property type="entry name" value="Probable endonuclease 4"/>
    <property type="match status" value="1"/>
</dbReference>
<dbReference type="NCBIfam" id="NF002199">
    <property type="entry name" value="PRK01060.1-4"/>
    <property type="match status" value="1"/>
</dbReference>
<dbReference type="STRING" id="2512241.A0A553ICH7"/>
<evidence type="ECO:0000256" key="9">
    <source>
        <dbReference type="SAM" id="MobiDB-lite"/>
    </source>
</evidence>
<keyword evidence="6" id="KW-0378">Hydrolase</keyword>
<dbReference type="GO" id="GO:0006284">
    <property type="term" value="P:base-excision repair"/>
    <property type="evidence" value="ECO:0007669"/>
    <property type="project" value="TreeGrafter"/>
</dbReference>
<evidence type="ECO:0000256" key="5">
    <source>
        <dbReference type="ARBA" id="ARBA00022763"/>
    </source>
</evidence>
<dbReference type="GO" id="GO:0005739">
    <property type="term" value="C:mitochondrion"/>
    <property type="evidence" value="ECO:0007669"/>
    <property type="project" value="TreeGrafter"/>
</dbReference>
<keyword evidence="12" id="KW-1185">Reference proteome</keyword>
<evidence type="ECO:0000256" key="1">
    <source>
        <dbReference type="ARBA" id="ARBA00001947"/>
    </source>
</evidence>
<dbReference type="GO" id="GO:0003677">
    <property type="term" value="F:DNA binding"/>
    <property type="evidence" value="ECO:0007669"/>
    <property type="project" value="InterPro"/>
</dbReference>
<dbReference type="Proteomes" id="UP000319160">
    <property type="component" value="Unassembled WGS sequence"/>
</dbReference>
<evidence type="ECO:0000256" key="4">
    <source>
        <dbReference type="ARBA" id="ARBA00022723"/>
    </source>
</evidence>
<evidence type="ECO:0000256" key="3">
    <source>
        <dbReference type="ARBA" id="ARBA00021759"/>
    </source>
</evidence>
<dbReference type="InterPro" id="IPR018246">
    <property type="entry name" value="AP_endonuc_F2_Zn_BS"/>
</dbReference>
<sequence length="474" mass="51269">MPPRKAKGTVVETSTTKVSVSKAGAASKVESKARVTKRKVVEADPEPDITSEEEEDEPRPVKKRKAPVKTKVEAEDSAAEEEQPKTAAPKKRRVTTKAKSKPEDTMPLAERTAIASLKKAMYIGAHVSSAGGVQNSITNTVHIGANAFALFLKSQRKWANPPMTPEARDGFRSLSETHNFEVHKHCLPHGSYLVNLAQAEKDKATQAYDGFLDDLQRCESLGIKLYNFHPGNTNGDARDAAIGRIAAQLNKAHKATSTVVTVLENMAGQGNVVGSTFEDLRDIIALVDDKARVGVCIDTCHAFAAGYDLRSPEAFAATMTRFDDVVGASYLRALHLNDSKAPFASHRDLHANIGTGFLGLRAFHNIMNYDALAGLPMVLETPIDRPGPDGKTVEDKQIWADEIKLLESLIGMDAASAEFAALEKKLHAQGASERAKIQDQVDRKGAKDAKKASAKPRGKGKKKKAEQESDDGSD</sequence>
<evidence type="ECO:0000256" key="2">
    <source>
        <dbReference type="ARBA" id="ARBA00005340"/>
    </source>
</evidence>
<keyword evidence="5" id="KW-0227">DNA damage</keyword>
<dbReference type="InterPro" id="IPR036237">
    <property type="entry name" value="Xyl_isomerase-like_sf"/>
</dbReference>
<feature type="domain" description="Xylose isomerase-like TIM barrel" evidence="10">
    <location>
        <begin position="141"/>
        <end position="408"/>
    </location>
</feature>
<dbReference type="PANTHER" id="PTHR21445:SF0">
    <property type="entry name" value="APURINIC-APYRIMIDINIC ENDONUCLEASE"/>
    <property type="match status" value="1"/>
</dbReference>
<proteinExistence type="inferred from homology"/>
<dbReference type="NCBIfam" id="TIGR00587">
    <property type="entry name" value="nfo"/>
    <property type="match status" value="1"/>
</dbReference>
<keyword evidence="8" id="KW-0234">DNA repair</keyword>
<comment type="caution">
    <text evidence="11">The sequence shown here is derived from an EMBL/GenBank/DDBJ whole genome shotgun (WGS) entry which is preliminary data.</text>
</comment>